<protein>
    <submittedName>
        <fullName evidence="2">Uncharacterized protein</fullName>
    </submittedName>
</protein>
<reference evidence="2 3" key="1">
    <citation type="submission" date="2020-07" db="EMBL/GenBank/DDBJ databases">
        <title>Genomic Encyclopedia of Type Strains, Phase IV (KMG-V): Genome sequencing to study the core and pangenomes of soil and plant-associated prokaryotes.</title>
        <authorList>
            <person name="Whitman W."/>
        </authorList>
    </citation>
    <scope>NUCLEOTIDE SEQUENCE [LARGE SCALE GENOMIC DNA]</scope>
    <source>
        <strain evidence="2 3">M8UP30</strain>
    </source>
</reference>
<gene>
    <name evidence="2" type="ORF">HDF12_000154</name>
</gene>
<dbReference type="EMBL" id="JACCCV010000001">
    <property type="protein sequence ID" value="NYF49789.1"/>
    <property type="molecule type" value="Genomic_DNA"/>
</dbReference>
<sequence length="137" mass="14614">MRLIYRLALCFALAAVALSASAQQPSAQQPSAVTITPSADAAAPHNWTNEQILTCPVSDCWQLAGKNEATFFDIIQQLAAISAQARGLTLPDNAEAGRRAGEYIKAKAKSDHRQLLYAIVDASVRRVGTRPPTAPAN</sequence>
<evidence type="ECO:0000256" key="1">
    <source>
        <dbReference type="SAM" id="SignalP"/>
    </source>
</evidence>
<evidence type="ECO:0000313" key="2">
    <source>
        <dbReference type="EMBL" id="NYF49789.1"/>
    </source>
</evidence>
<feature type="chain" id="PRO_5031509610" evidence="1">
    <location>
        <begin position="23"/>
        <end position="137"/>
    </location>
</feature>
<evidence type="ECO:0000313" key="3">
    <source>
        <dbReference type="Proteomes" id="UP000534186"/>
    </source>
</evidence>
<proteinExistence type="predicted"/>
<name>A0A7Y9NI79_9BACT</name>
<keyword evidence="1" id="KW-0732">Signal</keyword>
<accession>A0A7Y9NI79</accession>
<dbReference type="Proteomes" id="UP000534186">
    <property type="component" value="Unassembled WGS sequence"/>
</dbReference>
<dbReference type="AlphaFoldDB" id="A0A7Y9NI79"/>
<comment type="caution">
    <text evidence="2">The sequence shown here is derived from an EMBL/GenBank/DDBJ whole genome shotgun (WGS) entry which is preliminary data.</text>
</comment>
<organism evidence="2 3">
    <name type="scientific">Tunturiibacter lichenicola</name>
    <dbReference type="NCBI Taxonomy" id="2051959"/>
    <lineage>
        <taxon>Bacteria</taxon>
        <taxon>Pseudomonadati</taxon>
        <taxon>Acidobacteriota</taxon>
        <taxon>Terriglobia</taxon>
        <taxon>Terriglobales</taxon>
        <taxon>Acidobacteriaceae</taxon>
        <taxon>Tunturiibacter</taxon>
    </lineage>
</organism>
<feature type="signal peptide" evidence="1">
    <location>
        <begin position="1"/>
        <end position="22"/>
    </location>
</feature>